<reference evidence="6" key="1">
    <citation type="submission" date="2017-08" db="EMBL/GenBank/DDBJ databases">
        <authorList>
            <person name="Polle J.E."/>
            <person name="Barry K."/>
            <person name="Cushman J."/>
            <person name="Schmutz J."/>
            <person name="Tran D."/>
            <person name="Hathwaick L.T."/>
            <person name="Yim W.C."/>
            <person name="Jenkins J."/>
            <person name="Mckie-Krisberg Z.M."/>
            <person name="Prochnik S."/>
            <person name="Lindquist E."/>
            <person name="Dockter R.B."/>
            <person name="Adam C."/>
            <person name="Molina H."/>
            <person name="Bunkerborg J."/>
            <person name="Jin E."/>
            <person name="Buchheim M."/>
            <person name="Magnuson J."/>
        </authorList>
    </citation>
    <scope>NUCLEOTIDE SEQUENCE</scope>
    <source>
        <strain evidence="6">CCAP 19/18</strain>
    </source>
</reference>
<evidence type="ECO:0000256" key="1">
    <source>
        <dbReference type="ARBA" id="ARBA00001947"/>
    </source>
</evidence>
<dbReference type="PROSITE" id="PS52035">
    <property type="entry name" value="PEPTIDASE_M14"/>
    <property type="match status" value="1"/>
</dbReference>
<evidence type="ECO:0000256" key="4">
    <source>
        <dbReference type="SAM" id="MobiDB-lite"/>
    </source>
</evidence>
<comment type="caution">
    <text evidence="6">The sequence shown here is derived from an EMBL/GenBank/DDBJ whole genome shotgun (WGS) entry which is preliminary data.</text>
</comment>
<sequence>MDADVQRHMELFPEEYPQHIPSPVPPQPPPPQHQQQQQHASTAAAPGDTNAGSYSTSAAMSKQSMPGSLLPHLQPAGTPSTGAGGELSPSASVASSDQLTAGSEGPHAWGASDATSSAPEVAESEETYAQGGGVAGGGAEERVGGGWKGSVRTVRAMRQLPVPPPSAAAQMLDLRRLVQPAAYMHDLRRLVHPEAVINRRVYLNAPERQPSGRQSVADETKLAAETAAAAAGAEAAGVAAAAAAAGAESAAQVPLAHASTQGRPASPGGQQHEVAAAASLAAIPMAVDASTEALPAGTEGRQQQKTAAAPTPIAAHASTEAVLFSHTHVVLQHALTVWRPAVGHCCATRPHPQPTLPPFHFGPGQHPQLRAEDRVRRFRVHSGTLGQPDQPEQGPARTKGLCAAVSSPGRCAPLLHAGRRTQHSQHQLHRKRQFMQHSKARRAHSWGRGDRFYFAVMGVQPGVPYKFNLVNFRKKQSLFASGMQPLVCCCRHPSASSTNNCDKNNDNSTEFCNASNGPNSNSSTSTNSSSNPDGQSMVGKEERRGVHVFSGGNAEGFYGPDGPANSPNPSAFSYPQPHSEQQHPHLPRQAAGIAPPSTTNSPATAQRLCEGHTSSGNLSSRDASSASSPGFSAANGGLASSCNLASLAGRDGSAAHSATGRSAVSSSSSGLSAVGGGLASREGYASSAAGRSASLNPHLSLNLNPSGGLSGRSSHDALLPLSPPNVPQPTYHNPAWSSTTAAAAHHNSVWSSTSAAPAEKRYEGATAAGSDQHVWRGGAQGTTTAAAPLDHHVWRGGAHGCPPKLTPFMGGASDMLDSRAERGHPSSPGSRTSLVDLSTALPQGTPTKEGGRGLRGGALVCTSTFIVGGDRASATYGSRSGSCSLNALGGVRDGREGLTAGGQSLRDSGAGCVTSGFLDVAGATYPLGSRGSSKKGGSSGGASGLGLSVNALEPQPPPPRALHHPRPAPPTRSPCATPTPARYPEQQQLPQQQQQQQQQRLVPPQGVWGGQGQGLAGSAPGTWVRMGSHVAYYPSPYRGRPTAAPAFAEAPKRGLKKFPEADATYYVAPCYPYTYSDLQEHLDRLTARLSVPASPPSPILSPSPPPLEQHLHQQQAHRQQQGQQQQQFARPLEVSSIQLRPRSPSPYSAIPTSSSSSLERGSNPPVGGMLVRSLLCYTLAGHRVECLTITDFRAPLEVVRQREAIVLTARVHPGESNASWIMQGVLDFLTSDAPAAHTLRRSFVFKIVPMLNPDGVINGSYRCSLAGVDLNRMWEHPLKFQHPSVYHSKKLLAHLAGACRLALYVDIHGHSTKEDAFFYGCEPNLAGLDKTPPAPYPQPAPTASPPLSSPSRHNPLTTRPGGTAFEVDAPTPGGYITSGSDGLDRWTPSRQAATSPPAVVALIGVPYATFHAHVDAPTPGGYITSGSDGLDWGAPGSLAAMPMLAGSAVPQWSTPTLSVSGSAAQWQLHPQQALLQQQQQQQQHEGAAWAQQAQGPVLWPNFNCNLGGAPAGAAAAAAAAGGLQYPGSQQIGPAAAGAGAAAAAAAGLCQPPSARQAARLRVRMLPYLASCISSLGAARVVANRELGCAGAYTLEASLGGRALGRTHFSAADYISLGENLCRGVAALAEVDDAALLEDMARNVSLPPVSST</sequence>
<feature type="compositionally biased region" description="Low complexity" evidence="4">
    <location>
        <begin position="1145"/>
        <end position="1157"/>
    </location>
</feature>
<comment type="cofactor">
    <cofactor evidence="1">
        <name>Zn(2+)</name>
        <dbReference type="ChEBI" id="CHEBI:29105"/>
    </cofactor>
</comment>
<feature type="compositionally biased region" description="Low complexity" evidence="4">
    <location>
        <begin position="1112"/>
        <end position="1127"/>
    </location>
</feature>
<accession>A0ABQ7GIR4</accession>
<dbReference type="Pfam" id="PF00246">
    <property type="entry name" value="Peptidase_M14"/>
    <property type="match status" value="1"/>
</dbReference>
<protein>
    <recommendedName>
        <fullName evidence="5">Peptidase M14 domain-containing protein</fullName>
    </recommendedName>
</protein>
<evidence type="ECO:0000313" key="6">
    <source>
        <dbReference type="EMBL" id="KAF5834507.1"/>
    </source>
</evidence>
<dbReference type="Proteomes" id="UP000815325">
    <property type="component" value="Unassembled WGS sequence"/>
</dbReference>
<dbReference type="Gene3D" id="3.40.630.10">
    <property type="entry name" value="Zn peptidases"/>
    <property type="match status" value="1"/>
</dbReference>
<dbReference type="Gene3D" id="2.60.40.3120">
    <property type="match status" value="1"/>
</dbReference>
<gene>
    <name evidence="6" type="ORF">DUNSADRAFT_8800</name>
</gene>
<feature type="region of interest" description="Disordered" evidence="4">
    <location>
        <begin position="512"/>
        <end position="632"/>
    </location>
</feature>
<dbReference type="InterPro" id="IPR000834">
    <property type="entry name" value="Peptidase_M14"/>
</dbReference>
<feature type="region of interest" description="Disordered" evidence="4">
    <location>
        <begin position="705"/>
        <end position="735"/>
    </location>
</feature>
<feature type="compositionally biased region" description="Polar residues" evidence="4">
    <location>
        <begin position="565"/>
        <end position="579"/>
    </location>
</feature>
<feature type="compositionally biased region" description="Polar residues" evidence="4">
    <location>
        <begin position="50"/>
        <end position="66"/>
    </location>
</feature>
<feature type="region of interest" description="Disordered" evidence="4">
    <location>
        <begin position="1329"/>
        <end position="1370"/>
    </location>
</feature>
<feature type="region of interest" description="Disordered" evidence="4">
    <location>
        <begin position="928"/>
        <end position="1020"/>
    </location>
</feature>
<organism evidence="6 7">
    <name type="scientific">Dunaliella salina</name>
    <name type="common">Green alga</name>
    <name type="synonym">Protococcus salinus</name>
    <dbReference type="NCBI Taxonomy" id="3046"/>
    <lineage>
        <taxon>Eukaryota</taxon>
        <taxon>Viridiplantae</taxon>
        <taxon>Chlorophyta</taxon>
        <taxon>core chlorophytes</taxon>
        <taxon>Chlorophyceae</taxon>
        <taxon>CS clade</taxon>
        <taxon>Chlamydomonadales</taxon>
        <taxon>Dunaliellaceae</taxon>
        <taxon>Dunaliella</taxon>
    </lineage>
</organism>
<feature type="compositionally biased region" description="Low complexity" evidence="4">
    <location>
        <begin position="614"/>
        <end position="632"/>
    </location>
</feature>
<dbReference type="PANTHER" id="PTHR12756">
    <property type="entry name" value="CYTOSOLIC CARBOXYPEPTIDASE"/>
    <property type="match status" value="1"/>
</dbReference>
<evidence type="ECO:0000313" key="7">
    <source>
        <dbReference type="Proteomes" id="UP000815325"/>
    </source>
</evidence>
<feature type="compositionally biased region" description="Gly residues" evidence="4">
    <location>
        <begin position="130"/>
        <end position="146"/>
    </location>
</feature>
<feature type="region of interest" description="Disordered" evidence="4">
    <location>
        <begin position="1"/>
        <end position="146"/>
    </location>
</feature>
<feature type="compositionally biased region" description="Polar residues" evidence="4">
    <location>
        <begin position="89"/>
        <end position="101"/>
    </location>
</feature>
<feature type="compositionally biased region" description="Low complexity" evidence="4">
    <location>
        <begin position="657"/>
        <end position="672"/>
    </location>
</feature>
<feature type="compositionally biased region" description="Pro residues" evidence="4">
    <location>
        <begin position="20"/>
        <end position="32"/>
    </location>
</feature>
<keyword evidence="7" id="KW-1185">Reference proteome</keyword>
<comment type="similarity">
    <text evidence="2 3">Belongs to the peptidase M14 family.</text>
</comment>
<feature type="compositionally biased region" description="Polar residues" evidence="4">
    <location>
        <begin position="827"/>
        <end position="846"/>
    </location>
</feature>
<feature type="region of interest" description="Disordered" evidence="4">
    <location>
        <begin position="652"/>
        <end position="678"/>
    </location>
</feature>
<feature type="domain" description="Peptidase M14" evidence="5">
    <location>
        <begin position="1143"/>
        <end position="1414"/>
    </location>
</feature>
<name>A0ABQ7GIR4_DUNSA</name>
<feature type="region of interest" description="Disordered" evidence="4">
    <location>
        <begin position="1090"/>
        <end position="1163"/>
    </location>
</feature>
<dbReference type="EMBL" id="MU069752">
    <property type="protein sequence ID" value="KAF5834507.1"/>
    <property type="molecule type" value="Genomic_DNA"/>
</dbReference>
<dbReference type="InterPro" id="IPR050821">
    <property type="entry name" value="Cytosolic_carboxypeptidase"/>
</dbReference>
<feature type="compositionally biased region" description="Low complexity" evidence="4">
    <location>
        <begin position="515"/>
        <end position="532"/>
    </location>
</feature>
<feature type="compositionally biased region" description="Pro residues" evidence="4">
    <location>
        <begin position="1093"/>
        <end position="1107"/>
    </location>
</feature>
<evidence type="ECO:0000256" key="3">
    <source>
        <dbReference type="PROSITE-ProRule" id="PRU01379"/>
    </source>
</evidence>
<evidence type="ECO:0000259" key="5">
    <source>
        <dbReference type="PROSITE" id="PS52035"/>
    </source>
</evidence>
<feature type="compositionally biased region" description="Basic and acidic residues" evidence="4">
    <location>
        <begin position="1"/>
        <end position="11"/>
    </location>
</feature>
<comment type="caution">
    <text evidence="3">Lacks conserved residue(s) required for the propagation of feature annotation.</text>
</comment>
<dbReference type="PANTHER" id="PTHR12756:SF11">
    <property type="entry name" value="CYTOSOLIC CARBOXYPEPTIDASE 1"/>
    <property type="match status" value="1"/>
</dbReference>
<dbReference type="SUPFAM" id="SSF53187">
    <property type="entry name" value="Zn-dependent exopeptidases"/>
    <property type="match status" value="1"/>
</dbReference>
<proteinExistence type="inferred from homology"/>
<feature type="compositionally biased region" description="Low complexity" evidence="4">
    <location>
        <begin position="986"/>
        <end position="1006"/>
    </location>
</feature>
<feature type="compositionally biased region" description="Pro residues" evidence="4">
    <location>
        <begin position="1332"/>
        <end position="1348"/>
    </location>
</feature>
<feature type="region of interest" description="Disordered" evidence="4">
    <location>
        <begin position="809"/>
        <end position="854"/>
    </location>
</feature>
<evidence type="ECO:0000256" key="2">
    <source>
        <dbReference type="ARBA" id="ARBA00005988"/>
    </source>
</evidence>